<dbReference type="EMBL" id="SIHJ01000004">
    <property type="protein sequence ID" value="TWT31049.1"/>
    <property type="molecule type" value="Genomic_DNA"/>
</dbReference>
<feature type="transmembrane region" description="Helical" evidence="1">
    <location>
        <begin position="284"/>
        <end position="305"/>
    </location>
</feature>
<organism evidence="2 3">
    <name type="scientific">Posidoniimonas corsicana</name>
    <dbReference type="NCBI Taxonomy" id="1938618"/>
    <lineage>
        <taxon>Bacteria</taxon>
        <taxon>Pseudomonadati</taxon>
        <taxon>Planctomycetota</taxon>
        <taxon>Planctomycetia</taxon>
        <taxon>Pirellulales</taxon>
        <taxon>Lacipirellulaceae</taxon>
        <taxon>Posidoniimonas</taxon>
    </lineage>
</organism>
<keyword evidence="1" id="KW-0472">Membrane</keyword>
<sequence>MSSVLQPAAVDAREGAPSTARRPVVEVGWLVSENLDEPDKQAIRAAHSEVAALLAEQLPEFEWRLPLEVRESPASPWQGEAVEHLSWAREERDLRGWDYVFVFVAPDLLARQRDHAWECVSRSLDSAVISTARVDPRAGDPGVGTEQRVASLARRLSVLVLRGLGRLCGLAIDETAGRVMSSFQVVADLDDAQPLLPEQWERLRETLQQTADPRLEEETTAARQGPVRFYAKAGWRNRHEIINGVRQAQPWQMPLRLTRLTIAAVTTVLVLVMTAEAWELGTRQPAATVVGLTLVSMAVTIYYVLSRQNLLLRGRTGGLSEQVVTTNLTTIAIVAAGILTTYTVLYLLTLAVTLALFDAGLVASWAPTLEGRAGWGNYVGFAGFVSSVGIVIGALGVSFEGQNYFRHITFVDEEV</sequence>
<comment type="caution">
    <text evidence="2">The sequence shown here is derived from an EMBL/GenBank/DDBJ whole genome shotgun (WGS) entry which is preliminary data.</text>
</comment>
<dbReference type="RefSeq" id="WP_146568241.1">
    <property type="nucleotide sequence ID" value="NZ_SIHJ01000004.1"/>
</dbReference>
<evidence type="ECO:0000256" key="1">
    <source>
        <dbReference type="SAM" id="Phobius"/>
    </source>
</evidence>
<reference evidence="2 3" key="1">
    <citation type="submission" date="2019-02" db="EMBL/GenBank/DDBJ databases">
        <title>Deep-cultivation of Planctomycetes and their phenomic and genomic characterization uncovers novel biology.</title>
        <authorList>
            <person name="Wiegand S."/>
            <person name="Jogler M."/>
            <person name="Boedeker C."/>
            <person name="Pinto D."/>
            <person name="Vollmers J."/>
            <person name="Rivas-Marin E."/>
            <person name="Kohn T."/>
            <person name="Peeters S.H."/>
            <person name="Heuer A."/>
            <person name="Rast P."/>
            <person name="Oberbeckmann S."/>
            <person name="Bunk B."/>
            <person name="Jeske O."/>
            <person name="Meyerdierks A."/>
            <person name="Storesund J.E."/>
            <person name="Kallscheuer N."/>
            <person name="Luecker S."/>
            <person name="Lage O.M."/>
            <person name="Pohl T."/>
            <person name="Merkel B.J."/>
            <person name="Hornburger P."/>
            <person name="Mueller R.-W."/>
            <person name="Bruemmer F."/>
            <person name="Labrenz M."/>
            <person name="Spormann A.M."/>
            <person name="Op Den Camp H."/>
            <person name="Overmann J."/>
            <person name="Amann R."/>
            <person name="Jetten M.S.M."/>
            <person name="Mascher T."/>
            <person name="Medema M.H."/>
            <person name="Devos D.P."/>
            <person name="Kaster A.-K."/>
            <person name="Ovreas L."/>
            <person name="Rohde M."/>
            <person name="Galperin M.Y."/>
            <person name="Jogler C."/>
        </authorList>
    </citation>
    <scope>NUCLEOTIDE SEQUENCE [LARGE SCALE GENOMIC DNA]</scope>
    <source>
        <strain evidence="2 3">KOR34</strain>
    </source>
</reference>
<keyword evidence="1" id="KW-0812">Transmembrane</keyword>
<feature type="transmembrane region" description="Helical" evidence="1">
    <location>
        <begin position="344"/>
        <end position="366"/>
    </location>
</feature>
<accession>A0A5C5UYX1</accession>
<keyword evidence="1" id="KW-1133">Transmembrane helix</keyword>
<dbReference type="AlphaFoldDB" id="A0A5C5UYX1"/>
<protein>
    <submittedName>
        <fullName evidence="2">Uncharacterized protein</fullName>
    </submittedName>
</protein>
<dbReference type="Proteomes" id="UP000316714">
    <property type="component" value="Unassembled WGS sequence"/>
</dbReference>
<evidence type="ECO:0000313" key="2">
    <source>
        <dbReference type="EMBL" id="TWT31049.1"/>
    </source>
</evidence>
<feature type="transmembrane region" description="Helical" evidence="1">
    <location>
        <begin position="260"/>
        <end position="278"/>
    </location>
</feature>
<evidence type="ECO:0000313" key="3">
    <source>
        <dbReference type="Proteomes" id="UP000316714"/>
    </source>
</evidence>
<feature type="transmembrane region" description="Helical" evidence="1">
    <location>
        <begin position="378"/>
        <end position="399"/>
    </location>
</feature>
<name>A0A5C5UYX1_9BACT</name>
<proteinExistence type="predicted"/>
<keyword evidence="3" id="KW-1185">Reference proteome</keyword>
<dbReference type="OrthoDB" id="7831148at2"/>
<gene>
    <name evidence="2" type="ORF">KOR34_44230</name>
</gene>